<accession>A0AAV1RAG2</accession>
<reference evidence="2 3" key="1">
    <citation type="submission" date="2024-01" db="EMBL/GenBank/DDBJ databases">
        <authorList>
            <person name="Waweru B."/>
        </authorList>
    </citation>
    <scope>NUCLEOTIDE SEQUENCE [LARGE SCALE GENOMIC DNA]</scope>
</reference>
<dbReference type="PANTHER" id="PTHR35109:SF1">
    <property type="entry name" value="GLUTAMATE RACEMASE"/>
    <property type="match status" value="1"/>
</dbReference>
<comment type="caution">
    <text evidence="2">The sequence shown here is derived from an EMBL/GenBank/DDBJ whole genome shotgun (WGS) entry which is preliminary data.</text>
</comment>
<dbReference type="PANTHER" id="PTHR35109">
    <property type="entry name" value="GLUTAMATE RACEMASE"/>
    <property type="match status" value="1"/>
</dbReference>
<feature type="region of interest" description="Disordered" evidence="1">
    <location>
        <begin position="31"/>
        <end position="54"/>
    </location>
</feature>
<sequence length="113" mass="13213">MARAAISKTKMLMLRYDISCRETRPVLQCHFSSPPAVPRPEKSRNSIKDSKMEDWVPHPRTGIYFPKGHEWVMDDIPENSASFNQTYWLRNVDGVEKPEPDTPHEHYLPTNLY</sequence>
<evidence type="ECO:0000256" key="1">
    <source>
        <dbReference type="SAM" id="MobiDB-lite"/>
    </source>
</evidence>
<feature type="compositionally biased region" description="Basic and acidic residues" evidence="1">
    <location>
        <begin position="94"/>
        <end position="107"/>
    </location>
</feature>
<organism evidence="2 3">
    <name type="scientific">Dovyalis caffra</name>
    <dbReference type="NCBI Taxonomy" id="77055"/>
    <lineage>
        <taxon>Eukaryota</taxon>
        <taxon>Viridiplantae</taxon>
        <taxon>Streptophyta</taxon>
        <taxon>Embryophyta</taxon>
        <taxon>Tracheophyta</taxon>
        <taxon>Spermatophyta</taxon>
        <taxon>Magnoliopsida</taxon>
        <taxon>eudicotyledons</taxon>
        <taxon>Gunneridae</taxon>
        <taxon>Pentapetalae</taxon>
        <taxon>rosids</taxon>
        <taxon>fabids</taxon>
        <taxon>Malpighiales</taxon>
        <taxon>Salicaceae</taxon>
        <taxon>Flacourtieae</taxon>
        <taxon>Dovyalis</taxon>
    </lineage>
</organism>
<feature type="compositionally biased region" description="Basic and acidic residues" evidence="1">
    <location>
        <begin position="39"/>
        <end position="54"/>
    </location>
</feature>
<evidence type="ECO:0000313" key="3">
    <source>
        <dbReference type="Proteomes" id="UP001314170"/>
    </source>
</evidence>
<feature type="region of interest" description="Disordered" evidence="1">
    <location>
        <begin position="94"/>
        <end position="113"/>
    </location>
</feature>
<keyword evidence="3" id="KW-1185">Reference proteome</keyword>
<protein>
    <submittedName>
        <fullName evidence="2">Uncharacterized protein</fullName>
    </submittedName>
</protein>
<gene>
    <name evidence="2" type="ORF">DCAF_LOCUS7759</name>
</gene>
<evidence type="ECO:0000313" key="2">
    <source>
        <dbReference type="EMBL" id="CAK7330073.1"/>
    </source>
</evidence>
<dbReference type="AlphaFoldDB" id="A0AAV1RAG2"/>
<name>A0AAV1RAG2_9ROSI</name>
<proteinExistence type="predicted"/>
<dbReference type="EMBL" id="CAWUPB010000913">
    <property type="protein sequence ID" value="CAK7330073.1"/>
    <property type="molecule type" value="Genomic_DNA"/>
</dbReference>
<dbReference type="Proteomes" id="UP001314170">
    <property type="component" value="Unassembled WGS sequence"/>
</dbReference>